<name>A0A336MAH6_CULSO</name>
<evidence type="ECO:0000256" key="5">
    <source>
        <dbReference type="ARBA" id="ARBA00023136"/>
    </source>
</evidence>
<gene>
    <name evidence="10" type="primary">CSON014351</name>
</gene>
<keyword evidence="4 6" id="KW-1133">Transmembrane helix</keyword>
<evidence type="ECO:0000256" key="2">
    <source>
        <dbReference type="ARBA" id="ARBA00022692"/>
    </source>
</evidence>
<keyword evidence="2 6" id="KW-0812">Transmembrane</keyword>
<evidence type="ECO:0000313" key="9">
    <source>
        <dbReference type="EMBL" id="SSX06931.1"/>
    </source>
</evidence>
<evidence type="ECO:0000256" key="4">
    <source>
        <dbReference type="ARBA" id="ARBA00022989"/>
    </source>
</evidence>
<dbReference type="GO" id="GO:0030134">
    <property type="term" value="C:COPII-coated ER to Golgi transport vesicle"/>
    <property type="evidence" value="ECO:0007669"/>
    <property type="project" value="TreeGrafter"/>
</dbReference>
<keyword evidence="5 6" id="KW-0472">Membrane</keyword>
<evidence type="ECO:0000259" key="8">
    <source>
        <dbReference type="PROSITE" id="PS51328"/>
    </source>
</evidence>
<dbReference type="EMBL" id="UFQS01000793">
    <property type="protein sequence ID" value="SSX06931.1"/>
    <property type="molecule type" value="Genomic_DNA"/>
</dbReference>
<dbReference type="InterPro" id="IPR005052">
    <property type="entry name" value="Lectin_leg"/>
</dbReference>
<feature type="signal peptide" evidence="7">
    <location>
        <begin position="1"/>
        <end position="23"/>
    </location>
</feature>
<dbReference type="PROSITE" id="PS51328">
    <property type="entry name" value="L_LECTIN_LIKE"/>
    <property type="match status" value="1"/>
</dbReference>
<evidence type="ECO:0000256" key="6">
    <source>
        <dbReference type="SAM" id="Phobius"/>
    </source>
</evidence>
<dbReference type="Gene3D" id="2.60.120.200">
    <property type="match status" value="1"/>
</dbReference>
<evidence type="ECO:0000313" key="10">
    <source>
        <dbReference type="EMBL" id="SSX27275.1"/>
    </source>
</evidence>
<dbReference type="AlphaFoldDB" id="A0A336MAH6"/>
<dbReference type="SUPFAM" id="SSF49899">
    <property type="entry name" value="Concanavalin A-like lectins/glucanases"/>
    <property type="match status" value="1"/>
</dbReference>
<dbReference type="GO" id="GO:0000139">
    <property type="term" value="C:Golgi membrane"/>
    <property type="evidence" value="ECO:0007669"/>
    <property type="project" value="TreeGrafter"/>
</dbReference>
<keyword evidence="3 7" id="KW-0732">Signal</keyword>
<feature type="transmembrane region" description="Helical" evidence="6">
    <location>
        <begin position="317"/>
        <end position="339"/>
    </location>
</feature>
<dbReference type="Pfam" id="PF03388">
    <property type="entry name" value="Lectin_leg-like"/>
    <property type="match status" value="1"/>
</dbReference>
<dbReference type="VEuPathDB" id="VectorBase:CSON014351"/>
<dbReference type="InterPro" id="IPR013320">
    <property type="entry name" value="ConA-like_dom_sf"/>
</dbReference>
<dbReference type="PANTHER" id="PTHR12223:SF45">
    <property type="entry name" value="RE50040P"/>
    <property type="match status" value="1"/>
</dbReference>
<evidence type="ECO:0000256" key="7">
    <source>
        <dbReference type="SAM" id="SignalP"/>
    </source>
</evidence>
<dbReference type="GO" id="GO:0005793">
    <property type="term" value="C:endoplasmic reticulum-Golgi intermediate compartment"/>
    <property type="evidence" value="ECO:0007669"/>
    <property type="project" value="TreeGrafter"/>
</dbReference>
<dbReference type="GO" id="GO:0006888">
    <property type="term" value="P:endoplasmic reticulum to Golgi vesicle-mediated transport"/>
    <property type="evidence" value="ECO:0007669"/>
    <property type="project" value="TreeGrafter"/>
</dbReference>
<feature type="chain" id="PRO_5033343179" evidence="7">
    <location>
        <begin position="24"/>
        <end position="351"/>
    </location>
</feature>
<reference evidence="10" key="2">
    <citation type="submission" date="2018-07" db="EMBL/GenBank/DDBJ databases">
        <authorList>
            <person name="Quirk P.G."/>
            <person name="Krulwich T.A."/>
        </authorList>
    </citation>
    <scope>NUCLEOTIDE SEQUENCE</scope>
</reference>
<sequence>MLSLRYNFIHLCAILVIILIVKAQDNEINEQNIYMKREHSLVKPFLSSSMTVPNWDFFGSTMVTSNFIRLTSDVQSQRGSLWNQVPVMSRNWDIVVSFKVHGKGKELFGDGMAIWYAKDRLTDGPVFGSKDYFSGLAIILDTYSNHNGPHNHQHPYISAMVNNGSLTYDHDRDGTLTQLSGCEGKFRNFDYETRIRIKYENDVLSGEWNLIWFFCHNNKNFFIKFQQFSRTLKINNNGVRNCFVVEGVKLPTGYFIGASSATGDLTDAHEINSIKFYELEHVSDGVDRTKIIPSATKFEAPRERHEDPKPGASNVKIFFMILFTLIIVVVLVVAAKYFYENYQKNSRKRLY</sequence>
<dbReference type="PANTHER" id="PTHR12223">
    <property type="entry name" value="VESICULAR MANNOSE-BINDING LECTIN"/>
    <property type="match status" value="1"/>
</dbReference>
<comment type="subcellular location">
    <subcellularLocation>
        <location evidence="1">Membrane</location>
        <topology evidence="1">Single-pass type I membrane protein</topology>
    </subcellularLocation>
</comment>
<evidence type="ECO:0000256" key="3">
    <source>
        <dbReference type="ARBA" id="ARBA00022729"/>
    </source>
</evidence>
<protein>
    <submittedName>
        <fullName evidence="10">CSON014351 protein</fullName>
    </submittedName>
</protein>
<dbReference type="EMBL" id="UFQT01000793">
    <property type="protein sequence ID" value="SSX27275.1"/>
    <property type="molecule type" value="Genomic_DNA"/>
</dbReference>
<reference evidence="9" key="1">
    <citation type="submission" date="2018-04" db="EMBL/GenBank/DDBJ databases">
        <authorList>
            <person name="Go L.Y."/>
            <person name="Mitchell J.A."/>
        </authorList>
    </citation>
    <scope>NUCLEOTIDE SEQUENCE</scope>
    <source>
        <tissue evidence="9">Whole organism</tissue>
    </source>
</reference>
<dbReference type="GO" id="GO:0005789">
    <property type="term" value="C:endoplasmic reticulum membrane"/>
    <property type="evidence" value="ECO:0007669"/>
    <property type="project" value="TreeGrafter"/>
</dbReference>
<dbReference type="OMA" id="ISIKYAM"/>
<proteinExistence type="predicted"/>
<accession>A0A336MAH6</accession>
<evidence type="ECO:0000256" key="1">
    <source>
        <dbReference type="ARBA" id="ARBA00004479"/>
    </source>
</evidence>
<organism evidence="10">
    <name type="scientific">Culicoides sonorensis</name>
    <name type="common">Biting midge</name>
    <dbReference type="NCBI Taxonomy" id="179676"/>
    <lineage>
        <taxon>Eukaryota</taxon>
        <taxon>Metazoa</taxon>
        <taxon>Ecdysozoa</taxon>
        <taxon>Arthropoda</taxon>
        <taxon>Hexapoda</taxon>
        <taxon>Insecta</taxon>
        <taxon>Pterygota</taxon>
        <taxon>Neoptera</taxon>
        <taxon>Endopterygota</taxon>
        <taxon>Diptera</taxon>
        <taxon>Nematocera</taxon>
        <taxon>Chironomoidea</taxon>
        <taxon>Ceratopogonidae</taxon>
        <taxon>Ceratopogoninae</taxon>
        <taxon>Culicoides</taxon>
        <taxon>Monoculicoides</taxon>
    </lineage>
</organism>
<feature type="domain" description="L-type lectin-like" evidence="8">
    <location>
        <begin position="33"/>
        <end position="279"/>
    </location>
</feature>
<dbReference type="InterPro" id="IPR051136">
    <property type="entry name" value="Intracellular_Lectin-GPT"/>
</dbReference>
<dbReference type="GO" id="GO:0005537">
    <property type="term" value="F:D-mannose binding"/>
    <property type="evidence" value="ECO:0007669"/>
    <property type="project" value="TreeGrafter"/>
</dbReference>